<dbReference type="Proteomes" id="UP000887013">
    <property type="component" value="Unassembled WGS sequence"/>
</dbReference>
<evidence type="ECO:0000313" key="1">
    <source>
        <dbReference type="EMBL" id="GFT13117.1"/>
    </source>
</evidence>
<gene>
    <name evidence="1" type="ORF">NPIL_200791</name>
</gene>
<comment type="caution">
    <text evidence="1">The sequence shown here is derived from an EMBL/GenBank/DDBJ whole genome shotgun (WGS) entry which is preliminary data.</text>
</comment>
<reference evidence="1" key="1">
    <citation type="submission" date="2020-08" db="EMBL/GenBank/DDBJ databases">
        <title>Multicomponent nature underlies the extraordinary mechanical properties of spider dragline silk.</title>
        <authorList>
            <person name="Kono N."/>
            <person name="Nakamura H."/>
            <person name="Mori M."/>
            <person name="Yoshida Y."/>
            <person name="Ohtoshi R."/>
            <person name="Malay A.D."/>
            <person name="Moran D.A.P."/>
            <person name="Tomita M."/>
            <person name="Numata K."/>
            <person name="Arakawa K."/>
        </authorList>
    </citation>
    <scope>NUCLEOTIDE SEQUENCE</scope>
</reference>
<dbReference type="AlphaFoldDB" id="A0A8X6NG13"/>
<organism evidence="1 2">
    <name type="scientific">Nephila pilipes</name>
    <name type="common">Giant wood spider</name>
    <name type="synonym">Nephila maculata</name>
    <dbReference type="NCBI Taxonomy" id="299642"/>
    <lineage>
        <taxon>Eukaryota</taxon>
        <taxon>Metazoa</taxon>
        <taxon>Ecdysozoa</taxon>
        <taxon>Arthropoda</taxon>
        <taxon>Chelicerata</taxon>
        <taxon>Arachnida</taxon>
        <taxon>Araneae</taxon>
        <taxon>Araneomorphae</taxon>
        <taxon>Entelegynae</taxon>
        <taxon>Araneoidea</taxon>
        <taxon>Nephilidae</taxon>
        <taxon>Nephila</taxon>
    </lineage>
</organism>
<accession>A0A8X6NG13</accession>
<protein>
    <submittedName>
        <fullName evidence="1">Uncharacterized protein</fullName>
    </submittedName>
</protein>
<proteinExistence type="predicted"/>
<name>A0A8X6NG13_NEPPI</name>
<sequence length="130" mass="15157">MPSRLHIWCPTHLSFVRNTKNWWQQQKCNVLKSFYANLYVKQIISKRVLQCMDITGNQMGSISNLQNTHDFASGDNVMSKDEILPKHEKLGFIRRWFLATCLCLSKKQKLDGDNMIGLPNNGFENDCEKY</sequence>
<dbReference type="EMBL" id="BMAW01057835">
    <property type="protein sequence ID" value="GFT13117.1"/>
    <property type="molecule type" value="Genomic_DNA"/>
</dbReference>
<dbReference type="OrthoDB" id="6408283at2759"/>
<evidence type="ECO:0000313" key="2">
    <source>
        <dbReference type="Proteomes" id="UP000887013"/>
    </source>
</evidence>
<keyword evidence="2" id="KW-1185">Reference proteome</keyword>